<evidence type="ECO:0000313" key="4">
    <source>
        <dbReference type="Proteomes" id="UP001169027"/>
    </source>
</evidence>
<proteinExistence type="predicted"/>
<feature type="region of interest" description="Disordered" evidence="1">
    <location>
        <begin position="90"/>
        <end position="115"/>
    </location>
</feature>
<dbReference type="Pfam" id="PF08239">
    <property type="entry name" value="SH3_3"/>
    <property type="match status" value="1"/>
</dbReference>
<gene>
    <name evidence="3" type="ORF">Q2T77_10105</name>
</gene>
<name>A0ABT8S355_9BURK</name>
<accession>A0ABT8S355</accession>
<dbReference type="Proteomes" id="UP001169027">
    <property type="component" value="Unassembled WGS sequence"/>
</dbReference>
<reference evidence="3" key="1">
    <citation type="submission" date="2023-06" db="EMBL/GenBank/DDBJ databases">
        <authorList>
            <person name="Jiang Y."/>
            <person name="Liu Q."/>
        </authorList>
    </citation>
    <scope>NUCLEOTIDE SEQUENCE</scope>
    <source>
        <strain evidence="3">CGMCC 1.12090</strain>
    </source>
</reference>
<feature type="compositionally biased region" description="Basic and acidic residues" evidence="1">
    <location>
        <begin position="105"/>
        <end position="115"/>
    </location>
</feature>
<sequence length="115" mass="12825">MVAPQAKRIVLAALLLLPLSVLALNTSTTRAVNMRTGPDRFFEVMTVLPARTSVRVTGCIASWRWCQVVTRRHRGWVDSRYLQDPVRGRVPVVDDRGSSRPPPARPRDTPVRPAG</sequence>
<keyword evidence="4" id="KW-1185">Reference proteome</keyword>
<organism evidence="3 4">
    <name type="scientific">Variovorax ginsengisoli</name>
    <dbReference type="NCBI Taxonomy" id="363844"/>
    <lineage>
        <taxon>Bacteria</taxon>
        <taxon>Pseudomonadati</taxon>
        <taxon>Pseudomonadota</taxon>
        <taxon>Betaproteobacteria</taxon>
        <taxon>Burkholderiales</taxon>
        <taxon>Comamonadaceae</taxon>
        <taxon>Variovorax</taxon>
    </lineage>
</organism>
<dbReference type="Gene3D" id="2.30.30.40">
    <property type="entry name" value="SH3 Domains"/>
    <property type="match status" value="1"/>
</dbReference>
<dbReference type="EMBL" id="JAUKVY010000006">
    <property type="protein sequence ID" value="MDO1532639.1"/>
    <property type="molecule type" value="Genomic_DNA"/>
</dbReference>
<evidence type="ECO:0000256" key="1">
    <source>
        <dbReference type="SAM" id="MobiDB-lite"/>
    </source>
</evidence>
<dbReference type="RefSeq" id="WP_301807621.1">
    <property type="nucleotide sequence ID" value="NZ_JAUJZH010000006.1"/>
</dbReference>
<evidence type="ECO:0000313" key="3">
    <source>
        <dbReference type="EMBL" id="MDO1532639.1"/>
    </source>
</evidence>
<protein>
    <submittedName>
        <fullName evidence="3">SH3 domain-containing protein</fullName>
    </submittedName>
</protein>
<feature type="domain" description="SH3b" evidence="2">
    <location>
        <begin position="31"/>
        <end position="83"/>
    </location>
</feature>
<evidence type="ECO:0000259" key="2">
    <source>
        <dbReference type="Pfam" id="PF08239"/>
    </source>
</evidence>
<comment type="caution">
    <text evidence="3">The sequence shown here is derived from an EMBL/GenBank/DDBJ whole genome shotgun (WGS) entry which is preliminary data.</text>
</comment>
<dbReference type="InterPro" id="IPR003646">
    <property type="entry name" value="SH3-like_bac-type"/>
</dbReference>